<evidence type="ECO:0000256" key="1">
    <source>
        <dbReference type="SAM" id="MobiDB-lite"/>
    </source>
</evidence>
<gene>
    <name evidence="2" type="ORF">Psi01_42910</name>
</gene>
<name>A0A8J3WNA3_9ACTN</name>
<accession>A0A8J3WNA3</accession>
<sequence length="73" mass="7374">MSRSLAHTTARKAGRKAGTGPSIRPAPAKISAVTRGTIAAASRGARLTRTAGAGLGVELTFITPPESAARHPI</sequence>
<dbReference type="EMBL" id="BOOJ01000034">
    <property type="protein sequence ID" value="GIH93661.1"/>
    <property type="molecule type" value="Genomic_DNA"/>
</dbReference>
<comment type="caution">
    <text evidence="2">The sequence shown here is derived from an EMBL/GenBank/DDBJ whole genome shotgun (WGS) entry which is preliminary data.</text>
</comment>
<protein>
    <submittedName>
        <fullName evidence="2">Uncharacterized protein</fullName>
    </submittedName>
</protein>
<feature type="region of interest" description="Disordered" evidence="1">
    <location>
        <begin position="1"/>
        <end position="27"/>
    </location>
</feature>
<dbReference type="Proteomes" id="UP000619788">
    <property type="component" value="Unassembled WGS sequence"/>
</dbReference>
<proteinExistence type="predicted"/>
<evidence type="ECO:0000313" key="3">
    <source>
        <dbReference type="Proteomes" id="UP000619788"/>
    </source>
</evidence>
<organism evidence="2 3">
    <name type="scientific">Planobispora siamensis</name>
    <dbReference type="NCBI Taxonomy" id="936338"/>
    <lineage>
        <taxon>Bacteria</taxon>
        <taxon>Bacillati</taxon>
        <taxon>Actinomycetota</taxon>
        <taxon>Actinomycetes</taxon>
        <taxon>Streptosporangiales</taxon>
        <taxon>Streptosporangiaceae</taxon>
        <taxon>Planobispora</taxon>
    </lineage>
</organism>
<dbReference type="AlphaFoldDB" id="A0A8J3WNA3"/>
<reference evidence="2 3" key="1">
    <citation type="submission" date="2021-01" db="EMBL/GenBank/DDBJ databases">
        <title>Whole genome shotgun sequence of Planobispora siamensis NBRC 107568.</title>
        <authorList>
            <person name="Komaki H."/>
            <person name="Tamura T."/>
        </authorList>
    </citation>
    <scope>NUCLEOTIDE SEQUENCE [LARGE SCALE GENOMIC DNA]</scope>
    <source>
        <strain evidence="2 3">NBRC 107568</strain>
    </source>
</reference>
<evidence type="ECO:0000313" key="2">
    <source>
        <dbReference type="EMBL" id="GIH93661.1"/>
    </source>
</evidence>
<keyword evidence="3" id="KW-1185">Reference proteome</keyword>